<dbReference type="SMART" id="SM01323">
    <property type="entry name" value="YajC"/>
    <property type="match status" value="1"/>
</dbReference>
<gene>
    <name evidence="10" type="ORF">UFOPK1961_00325</name>
    <name evidence="11" type="ORF">UFOPK3339_00167</name>
    <name evidence="12" type="ORF">UFOPK3364_00091</name>
</gene>
<evidence type="ECO:0000256" key="4">
    <source>
        <dbReference type="ARBA" id="ARBA00022692"/>
    </source>
</evidence>
<keyword evidence="4 9" id="KW-0812">Transmembrane</keyword>
<accession>A0A6J6II93</accession>
<evidence type="ECO:0000256" key="9">
    <source>
        <dbReference type="SAM" id="Phobius"/>
    </source>
</evidence>
<dbReference type="InterPro" id="IPR003849">
    <property type="entry name" value="Preprotein_translocase_YajC"/>
</dbReference>
<feature type="transmembrane region" description="Helical" evidence="9">
    <location>
        <begin position="6"/>
        <end position="23"/>
    </location>
</feature>
<proteinExistence type="predicted"/>
<protein>
    <submittedName>
        <fullName evidence="10">Unannotated protein</fullName>
    </submittedName>
</protein>
<dbReference type="Pfam" id="PF02699">
    <property type="entry name" value="YajC"/>
    <property type="match status" value="1"/>
</dbReference>
<evidence type="ECO:0000256" key="8">
    <source>
        <dbReference type="ARBA" id="ARBA00023136"/>
    </source>
</evidence>
<dbReference type="EMBL" id="CAFBLO010000004">
    <property type="protein sequence ID" value="CAB4858051.1"/>
    <property type="molecule type" value="Genomic_DNA"/>
</dbReference>
<evidence type="ECO:0000256" key="5">
    <source>
        <dbReference type="ARBA" id="ARBA00022927"/>
    </source>
</evidence>
<evidence type="ECO:0000313" key="10">
    <source>
        <dbReference type="EMBL" id="CAB4624213.1"/>
    </source>
</evidence>
<name>A0A6J6II93_9ZZZZ</name>
<dbReference type="EMBL" id="CAEZVJ010000022">
    <property type="protein sequence ID" value="CAB4624213.1"/>
    <property type="molecule type" value="Genomic_DNA"/>
</dbReference>
<organism evidence="10">
    <name type="scientific">freshwater metagenome</name>
    <dbReference type="NCBI Taxonomy" id="449393"/>
    <lineage>
        <taxon>unclassified sequences</taxon>
        <taxon>metagenomes</taxon>
        <taxon>ecological metagenomes</taxon>
    </lineage>
</organism>
<reference evidence="10" key="1">
    <citation type="submission" date="2020-05" db="EMBL/GenBank/DDBJ databases">
        <authorList>
            <person name="Chiriac C."/>
            <person name="Salcher M."/>
            <person name="Ghai R."/>
            <person name="Kavagutti S V."/>
        </authorList>
    </citation>
    <scope>NUCLEOTIDE SEQUENCE</scope>
</reference>
<keyword evidence="3" id="KW-1003">Cell membrane</keyword>
<keyword evidence="5" id="KW-0653">Protein transport</keyword>
<evidence type="ECO:0000313" key="11">
    <source>
        <dbReference type="EMBL" id="CAB4856561.1"/>
    </source>
</evidence>
<dbReference type="AlphaFoldDB" id="A0A6J6II93"/>
<dbReference type="NCBIfam" id="TIGR00739">
    <property type="entry name" value="yajC"/>
    <property type="match status" value="1"/>
</dbReference>
<evidence type="ECO:0000256" key="3">
    <source>
        <dbReference type="ARBA" id="ARBA00022475"/>
    </source>
</evidence>
<keyword evidence="7" id="KW-0811">Translocation</keyword>
<evidence type="ECO:0000256" key="7">
    <source>
        <dbReference type="ARBA" id="ARBA00023010"/>
    </source>
</evidence>
<evidence type="ECO:0000256" key="6">
    <source>
        <dbReference type="ARBA" id="ARBA00022989"/>
    </source>
</evidence>
<dbReference type="GO" id="GO:0005886">
    <property type="term" value="C:plasma membrane"/>
    <property type="evidence" value="ECO:0007669"/>
    <property type="project" value="UniProtKB-SubCell"/>
</dbReference>
<evidence type="ECO:0000256" key="1">
    <source>
        <dbReference type="ARBA" id="ARBA00004162"/>
    </source>
</evidence>
<evidence type="ECO:0000313" key="12">
    <source>
        <dbReference type="EMBL" id="CAB4858051.1"/>
    </source>
</evidence>
<dbReference type="PANTHER" id="PTHR33909">
    <property type="entry name" value="SEC TRANSLOCON ACCESSORY COMPLEX SUBUNIT YAJC"/>
    <property type="match status" value="1"/>
</dbReference>
<sequence length="108" mass="11630">MDLTTLMMVAVLALMVIFMIRNSRKQKADREALVAKVVKGANVMTTSGIFGTVLSIDVEQNEILLETTPGTKLRIHRQAVTSIVEKPAPVVAGKASESKPVAKKPATK</sequence>
<dbReference type="GO" id="GO:0015031">
    <property type="term" value="P:protein transport"/>
    <property type="evidence" value="ECO:0007669"/>
    <property type="project" value="UniProtKB-KW"/>
</dbReference>
<comment type="subcellular location">
    <subcellularLocation>
        <location evidence="1">Cell membrane</location>
        <topology evidence="1">Single-pass membrane protein</topology>
    </subcellularLocation>
</comment>
<keyword evidence="6 9" id="KW-1133">Transmembrane helix</keyword>
<evidence type="ECO:0000256" key="2">
    <source>
        <dbReference type="ARBA" id="ARBA00022448"/>
    </source>
</evidence>
<dbReference type="EMBL" id="CAFBLF010000014">
    <property type="protein sequence ID" value="CAB4856561.1"/>
    <property type="molecule type" value="Genomic_DNA"/>
</dbReference>
<dbReference type="PANTHER" id="PTHR33909:SF1">
    <property type="entry name" value="SEC TRANSLOCON ACCESSORY COMPLEX SUBUNIT YAJC"/>
    <property type="match status" value="1"/>
</dbReference>
<keyword evidence="2" id="KW-0813">Transport</keyword>
<keyword evidence="8 9" id="KW-0472">Membrane</keyword>